<evidence type="ECO:0000313" key="3">
    <source>
        <dbReference type="Proteomes" id="UP000028713"/>
    </source>
</evidence>
<reference evidence="2 3" key="1">
    <citation type="submission" date="2014-07" db="EMBL/GenBank/DDBJ databases">
        <title>Genome of Chryseobacterium formosense LMG 24722.</title>
        <authorList>
            <person name="Pipes S.E."/>
            <person name="Stropko S.J."/>
            <person name="Newman J.D."/>
        </authorList>
    </citation>
    <scope>NUCLEOTIDE SEQUENCE [LARGE SCALE GENOMIC DNA]</scope>
    <source>
        <strain evidence="2 3">LMG 24722</strain>
    </source>
</reference>
<feature type="binding site" evidence="1">
    <location>
        <position position="57"/>
    </location>
    <ligand>
        <name>substrate</name>
    </ligand>
</feature>
<proteinExistence type="predicted"/>
<dbReference type="AlphaFoldDB" id="A0A085Z377"/>
<dbReference type="RefSeq" id="WP_034678205.1">
    <property type="nucleotide sequence ID" value="NZ_FPAP01000002.1"/>
</dbReference>
<dbReference type="PANTHER" id="PTHR47623">
    <property type="entry name" value="OS09G0287300 PROTEIN"/>
    <property type="match status" value="1"/>
</dbReference>
<dbReference type="CDD" id="cd07067">
    <property type="entry name" value="HP_PGM_like"/>
    <property type="match status" value="1"/>
</dbReference>
<protein>
    <submittedName>
        <fullName evidence="2">Phosphohistidine phosphatase</fullName>
    </submittedName>
</protein>
<gene>
    <name evidence="2" type="ORF">IX39_15890</name>
</gene>
<dbReference type="Proteomes" id="UP000028713">
    <property type="component" value="Unassembled WGS sequence"/>
</dbReference>
<dbReference type="InterPro" id="IPR013078">
    <property type="entry name" value="His_Pase_superF_clade-1"/>
</dbReference>
<dbReference type="PANTHER" id="PTHR47623:SF1">
    <property type="entry name" value="OS09G0287300 PROTEIN"/>
    <property type="match status" value="1"/>
</dbReference>
<dbReference type="Pfam" id="PF00300">
    <property type="entry name" value="His_Phos_1"/>
    <property type="match status" value="1"/>
</dbReference>
<evidence type="ECO:0000313" key="2">
    <source>
        <dbReference type="EMBL" id="KFE98890.1"/>
    </source>
</evidence>
<comment type="caution">
    <text evidence="2">The sequence shown here is derived from an EMBL/GenBank/DDBJ whole genome shotgun (WGS) entry which is preliminary data.</text>
</comment>
<evidence type="ECO:0000256" key="1">
    <source>
        <dbReference type="PIRSR" id="PIRSR613078-2"/>
    </source>
</evidence>
<dbReference type="SUPFAM" id="SSF53254">
    <property type="entry name" value="Phosphoglycerate mutase-like"/>
    <property type="match status" value="1"/>
</dbReference>
<dbReference type="eggNOG" id="COG2062">
    <property type="taxonomic scope" value="Bacteria"/>
</dbReference>
<dbReference type="STRING" id="236814.IX39_15890"/>
<name>A0A085Z377_9FLAO</name>
<dbReference type="InterPro" id="IPR029033">
    <property type="entry name" value="His_PPase_superfam"/>
</dbReference>
<dbReference type="EMBL" id="JPRP01000002">
    <property type="protein sequence ID" value="KFE98890.1"/>
    <property type="molecule type" value="Genomic_DNA"/>
</dbReference>
<keyword evidence="3" id="KW-1185">Reference proteome</keyword>
<organism evidence="2 3">
    <name type="scientific">Chryseobacterium formosense</name>
    <dbReference type="NCBI Taxonomy" id="236814"/>
    <lineage>
        <taxon>Bacteria</taxon>
        <taxon>Pseudomonadati</taxon>
        <taxon>Bacteroidota</taxon>
        <taxon>Flavobacteriia</taxon>
        <taxon>Flavobacteriales</taxon>
        <taxon>Weeksellaceae</taxon>
        <taxon>Chryseobacterium group</taxon>
        <taxon>Chryseobacterium</taxon>
    </lineage>
</organism>
<dbReference type="OrthoDB" id="9810154at2"/>
<accession>A0A085Z377</accession>
<dbReference type="Gene3D" id="3.40.50.1240">
    <property type="entry name" value="Phosphoglycerate mutase-like"/>
    <property type="match status" value="1"/>
</dbReference>
<sequence>MKQLILVRHAKSDWPEETSDFERPLADTGLQDALKMSKFLKNHNIAIDYLVSSPAVRALNTCKIFNQTYHLKFGTDEKLYNPSENNFQSVIYDLNDELNSVAFFSHNNGISNFANSISEDIFHFPTCGVAGFQIECDSWSQFDGANKKLLFFYEPAKIKV</sequence>